<dbReference type="AlphaFoldDB" id="A0A5B7JWR4"/>
<organism evidence="1 2">
    <name type="scientific">Portunus trituberculatus</name>
    <name type="common">Swimming crab</name>
    <name type="synonym">Neptunus trituberculatus</name>
    <dbReference type="NCBI Taxonomy" id="210409"/>
    <lineage>
        <taxon>Eukaryota</taxon>
        <taxon>Metazoa</taxon>
        <taxon>Ecdysozoa</taxon>
        <taxon>Arthropoda</taxon>
        <taxon>Crustacea</taxon>
        <taxon>Multicrustacea</taxon>
        <taxon>Malacostraca</taxon>
        <taxon>Eumalacostraca</taxon>
        <taxon>Eucarida</taxon>
        <taxon>Decapoda</taxon>
        <taxon>Pleocyemata</taxon>
        <taxon>Brachyura</taxon>
        <taxon>Eubrachyura</taxon>
        <taxon>Portunoidea</taxon>
        <taxon>Portunidae</taxon>
        <taxon>Portuninae</taxon>
        <taxon>Portunus</taxon>
    </lineage>
</organism>
<name>A0A5B7JWR4_PORTR</name>
<dbReference type="EMBL" id="VSRR010123173">
    <property type="protein sequence ID" value="MPD00493.1"/>
    <property type="molecule type" value="Genomic_DNA"/>
</dbReference>
<accession>A0A5B7JWR4</accession>
<proteinExistence type="predicted"/>
<keyword evidence="2" id="KW-1185">Reference proteome</keyword>
<evidence type="ECO:0000313" key="1">
    <source>
        <dbReference type="EMBL" id="MPD00493.1"/>
    </source>
</evidence>
<reference evidence="1 2" key="1">
    <citation type="submission" date="2019-05" db="EMBL/GenBank/DDBJ databases">
        <title>Another draft genome of Portunus trituberculatus and its Hox gene families provides insights of decapod evolution.</title>
        <authorList>
            <person name="Jeong J.-H."/>
            <person name="Song I."/>
            <person name="Kim S."/>
            <person name="Choi T."/>
            <person name="Kim D."/>
            <person name="Ryu S."/>
            <person name="Kim W."/>
        </authorList>
    </citation>
    <scope>NUCLEOTIDE SEQUENCE [LARGE SCALE GENOMIC DNA]</scope>
    <source>
        <tissue evidence="1">Muscle</tissue>
    </source>
</reference>
<comment type="caution">
    <text evidence="1">The sequence shown here is derived from an EMBL/GenBank/DDBJ whole genome shotgun (WGS) entry which is preliminary data.</text>
</comment>
<dbReference type="Proteomes" id="UP000324222">
    <property type="component" value="Unassembled WGS sequence"/>
</dbReference>
<sequence>MKTTNDSLLCTQPFSDSLIRHYGISPEVVACDGLISGTYGEASLRSEGREVQFSEDTVLIYSVNT</sequence>
<protein>
    <submittedName>
        <fullName evidence="1">Uncharacterized protein</fullName>
    </submittedName>
</protein>
<gene>
    <name evidence="1" type="ORF">E2C01_095968</name>
</gene>
<evidence type="ECO:0000313" key="2">
    <source>
        <dbReference type="Proteomes" id="UP000324222"/>
    </source>
</evidence>